<dbReference type="InterPro" id="IPR010513">
    <property type="entry name" value="KEN_dom"/>
</dbReference>
<feature type="region of interest" description="Disordered" evidence="19">
    <location>
        <begin position="866"/>
        <end position="894"/>
    </location>
</feature>
<evidence type="ECO:0000256" key="14">
    <source>
        <dbReference type="ARBA" id="ARBA00022989"/>
    </source>
</evidence>
<dbReference type="PANTHER" id="PTHR13954">
    <property type="entry name" value="IRE1-RELATED"/>
    <property type="match status" value="1"/>
</dbReference>
<evidence type="ECO:0000256" key="18">
    <source>
        <dbReference type="ARBA" id="ARBA00048977"/>
    </source>
</evidence>
<dbReference type="GO" id="GO:0070059">
    <property type="term" value="P:intrinsic apoptotic signaling pathway in response to endoplasmic reticulum stress"/>
    <property type="evidence" value="ECO:0007669"/>
    <property type="project" value="TreeGrafter"/>
</dbReference>
<evidence type="ECO:0000256" key="5">
    <source>
        <dbReference type="ARBA" id="ARBA00022679"/>
    </source>
</evidence>
<evidence type="ECO:0000256" key="10">
    <source>
        <dbReference type="ARBA" id="ARBA00022777"/>
    </source>
</evidence>
<keyword evidence="10" id="KW-0418">Kinase</keyword>
<dbReference type="Gene3D" id="2.130.10.10">
    <property type="entry name" value="YVTN repeat-like/Quinoprotein amine dehydrogenase"/>
    <property type="match status" value="1"/>
</dbReference>
<dbReference type="InterPro" id="IPR011009">
    <property type="entry name" value="Kinase-like_dom_sf"/>
</dbReference>
<dbReference type="Pfam" id="PF00069">
    <property type="entry name" value="Pkinase"/>
    <property type="match status" value="2"/>
</dbReference>
<dbReference type="Pfam" id="PF13360">
    <property type="entry name" value="PQQ_2"/>
    <property type="match status" value="1"/>
</dbReference>
<evidence type="ECO:0000256" key="17">
    <source>
        <dbReference type="ARBA" id="ARBA00048659"/>
    </source>
</evidence>
<evidence type="ECO:0000256" key="15">
    <source>
        <dbReference type="ARBA" id="ARBA00023136"/>
    </source>
</evidence>
<dbReference type="InterPro" id="IPR008271">
    <property type="entry name" value="Ser/Thr_kinase_AS"/>
</dbReference>
<keyword evidence="11" id="KW-0378">Hydrolase</keyword>
<dbReference type="OrthoDB" id="63989at2759"/>
<dbReference type="FunFam" id="1.10.510.10:FF:000572">
    <property type="entry name" value="Serine/threonine-protein kinase/endoribonuclease IRE1"/>
    <property type="match status" value="1"/>
</dbReference>
<feature type="region of interest" description="Disordered" evidence="19">
    <location>
        <begin position="402"/>
        <end position="446"/>
    </location>
</feature>
<dbReference type="SMART" id="SM00220">
    <property type="entry name" value="S_TKc"/>
    <property type="match status" value="1"/>
</dbReference>
<dbReference type="InterPro" id="IPR018391">
    <property type="entry name" value="PQQ_b-propeller_rpt"/>
</dbReference>
<keyword evidence="24" id="KW-1185">Reference proteome</keyword>
<dbReference type="GO" id="GO:0004521">
    <property type="term" value="F:RNA endonuclease activity"/>
    <property type="evidence" value="ECO:0007669"/>
    <property type="project" value="InterPro"/>
</dbReference>
<dbReference type="PANTHER" id="PTHR13954:SF6">
    <property type="entry name" value="NON-SPECIFIC SERINE_THREONINE PROTEIN KINASE"/>
    <property type="match status" value="1"/>
</dbReference>
<dbReference type="InterPro" id="IPR015943">
    <property type="entry name" value="WD40/YVTN_repeat-like_dom_sf"/>
</dbReference>
<dbReference type="SMART" id="SM00564">
    <property type="entry name" value="PQQ"/>
    <property type="match status" value="4"/>
</dbReference>
<dbReference type="SMART" id="SM00580">
    <property type="entry name" value="PUG"/>
    <property type="match status" value="1"/>
</dbReference>
<evidence type="ECO:0000259" key="21">
    <source>
        <dbReference type="PROSITE" id="PS50011"/>
    </source>
</evidence>
<feature type="compositionally biased region" description="Low complexity" evidence="19">
    <location>
        <begin position="866"/>
        <end position="880"/>
    </location>
</feature>
<sequence length="1122" mass="126518">MKQSFRLKVLLLWSTAVTLLGLSNAAIQEKALRNSNANNNQLPQRSNNKGYINTGGRSAFRESKLILVSTLDGSIIAMDKFEEYVYWTLKGGPNGELLKTESYFHTESASQSQKTEFDYDDLFADTVGDDYEDDDDRDMWSDLPPDIAPLVDMGEKDAPPPSDIFYIVEPKDNGTIYLYENGKKLTQLPLSIKEMVDKAPAKFDDDTVYVGSKSTKLIAVDPRNGHIRNKFDMDNAGDAFIIASQNRLPSDTLFIGRVDYRLEIFNPARKFRWNVSYSEYVPNSFDLDIDMLRKTPSSFYVAPGASGEITAIDLIKGNVLWSRQLPYPAVDVFDVYSRPDDTLSIVKQLVPQLPGTGQIGELLSNRAPATTAYVGSYNGYIFAMSTDNFPLVQLAKAHGSNSNYPLLESGRKNEEYAGGDDTGEGHSQHKVYTRPESNEHLYDPTPDTRCRIDNPDFLACMRGLHGVKRLEASGARGRLDPGDNTLENQSGRFQPPPITHEPGDKWKLDGTQIAKPGTFQDGLGKYCKAFVLFILSFCYLKRKFLLELCTRYCEPVIKQYVLPVVNPYLDVYRRQRAVEDVDSDGGKSDKKSKKSNRGRKKSKEASTSETGNQQASSTAIDIHSQKQVNGDRSVTFAYDTKHEDEENHTIVDFSNEAATDSQLPYRFRKAPPMVSSALHVTEIILGYGSHGTIVYKGTFDGRDVAVKRLLVDFYDIASQEVRLLQESDDHPNVIRYYFKEERERFLYIALELCYGSLYDYIEKSSIVTDLHLLDTVNPAKILYQMISGLHHLHSLKIVHRDIKPQNILIAPAKTKPGQPKNSSNVRVMISDFGLCKKLDADQSSFHNTTASAAGTIGWRAPELLSGQASSGSGSGHSNSSIAGQDKSGSSLSSTTDTLIGTVRVTRAIDIFSAGCLFYYVLSQGEHPFGDKFSREVNILKNQYNLDRLEDLGDNAIEAKDLIERMISANPKDRPSAEQIMIHPYFWNNTQRLAFLQDASDRFEIEERNPPSPLLQALEANAPQVVGRDWYKRLDRVVVNDLGKFRKYDAGSIRDLLRALRNKKHHYQDLAEPVKRAFGEPPDDYLHYFTSRFPYLLLHVYYIVAEDEWLRGETMFKEYFQLH</sequence>
<keyword evidence="12" id="KW-0067">ATP-binding</keyword>
<dbReference type="FunFam" id="3.30.200.20:FF:000077">
    <property type="entry name" value="Putative Serine/threonine-protein kinase/endoribonuclease IRE1"/>
    <property type="match status" value="1"/>
</dbReference>
<evidence type="ECO:0000256" key="12">
    <source>
        <dbReference type="ARBA" id="ARBA00022840"/>
    </source>
</evidence>
<dbReference type="GO" id="GO:0006397">
    <property type="term" value="P:mRNA processing"/>
    <property type="evidence" value="ECO:0007669"/>
    <property type="project" value="InterPro"/>
</dbReference>
<feature type="compositionally biased region" description="Basic and acidic residues" evidence="19">
    <location>
        <begin position="579"/>
        <end position="589"/>
    </location>
</feature>
<keyword evidence="16" id="KW-0325">Glycoprotein</keyword>
<keyword evidence="8 20" id="KW-0732">Signal</keyword>
<evidence type="ECO:0000256" key="9">
    <source>
        <dbReference type="ARBA" id="ARBA00022741"/>
    </source>
</evidence>
<gene>
    <name evidence="23" type="ORF">INT44_006006</name>
</gene>
<keyword evidence="13" id="KW-0460">Magnesium</keyword>
<keyword evidence="14" id="KW-1133">Transmembrane helix</keyword>
<evidence type="ECO:0000256" key="20">
    <source>
        <dbReference type="SAM" id="SignalP"/>
    </source>
</evidence>
<evidence type="ECO:0000256" key="11">
    <source>
        <dbReference type="ARBA" id="ARBA00022801"/>
    </source>
</evidence>
<dbReference type="InterPro" id="IPR045133">
    <property type="entry name" value="IRE1/2-like"/>
</dbReference>
<reference evidence="23" key="1">
    <citation type="submission" date="2020-12" db="EMBL/GenBank/DDBJ databases">
        <title>Metabolic potential, ecology and presence of endohyphal bacteria is reflected in genomic diversity of Mucoromycotina.</title>
        <authorList>
            <person name="Muszewska A."/>
            <person name="Okrasinska A."/>
            <person name="Steczkiewicz K."/>
            <person name="Drgas O."/>
            <person name="Orlowska M."/>
            <person name="Perlinska-Lenart U."/>
            <person name="Aleksandrzak-Piekarczyk T."/>
            <person name="Szatraj K."/>
            <person name="Zielenkiewicz U."/>
            <person name="Pilsyk S."/>
            <person name="Malc E."/>
            <person name="Mieczkowski P."/>
            <person name="Kruszewska J.S."/>
            <person name="Biernat P."/>
            <person name="Pawlowska J."/>
        </authorList>
    </citation>
    <scope>NUCLEOTIDE SEQUENCE</scope>
    <source>
        <strain evidence="23">WA0000051536</strain>
    </source>
</reference>
<keyword evidence="15" id="KW-0472">Membrane</keyword>
<evidence type="ECO:0000256" key="7">
    <source>
        <dbReference type="ARBA" id="ARBA00022723"/>
    </source>
</evidence>
<keyword evidence="6" id="KW-0812">Transmembrane</keyword>
<dbReference type="InterPro" id="IPR002372">
    <property type="entry name" value="PQQ_rpt_dom"/>
</dbReference>
<keyword evidence="5" id="KW-0808">Transferase</keyword>
<dbReference type="Proteomes" id="UP000612746">
    <property type="component" value="Unassembled WGS sequence"/>
</dbReference>
<evidence type="ECO:0000256" key="16">
    <source>
        <dbReference type="ARBA" id="ARBA00023180"/>
    </source>
</evidence>
<keyword evidence="4" id="KW-0723">Serine/threonine-protein kinase</keyword>
<comment type="caution">
    <text evidence="23">The sequence shown here is derived from an EMBL/GenBank/DDBJ whole genome shotgun (WGS) entry which is preliminary data.</text>
</comment>
<dbReference type="Gene3D" id="3.30.200.20">
    <property type="entry name" value="Phosphorylase Kinase, domain 1"/>
    <property type="match status" value="1"/>
</dbReference>
<dbReference type="InterPro" id="IPR011047">
    <property type="entry name" value="Quinoprotein_ADH-like_sf"/>
</dbReference>
<dbReference type="GO" id="GO:0046872">
    <property type="term" value="F:metal ion binding"/>
    <property type="evidence" value="ECO:0007669"/>
    <property type="project" value="UniProtKB-KW"/>
</dbReference>
<dbReference type="GO" id="GO:0005524">
    <property type="term" value="F:ATP binding"/>
    <property type="evidence" value="ECO:0007669"/>
    <property type="project" value="UniProtKB-KW"/>
</dbReference>
<dbReference type="GO" id="GO:0016787">
    <property type="term" value="F:hydrolase activity"/>
    <property type="evidence" value="ECO:0007669"/>
    <property type="project" value="UniProtKB-KW"/>
</dbReference>
<feature type="domain" description="Protein kinase" evidence="21">
    <location>
        <begin position="679"/>
        <end position="985"/>
    </location>
</feature>
<evidence type="ECO:0000313" key="24">
    <source>
        <dbReference type="Proteomes" id="UP000612746"/>
    </source>
</evidence>
<dbReference type="EC" id="2.7.11.1" evidence="3"/>
<feature type="domain" description="KEN" evidence="22">
    <location>
        <begin position="988"/>
        <end position="1121"/>
    </location>
</feature>
<keyword evidence="9" id="KW-0547">Nucleotide-binding</keyword>
<dbReference type="PROSITE" id="PS50011">
    <property type="entry name" value="PROTEIN_KINASE_DOM"/>
    <property type="match status" value="1"/>
</dbReference>
<evidence type="ECO:0000256" key="8">
    <source>
        <dbReference type="ARBA" id="ARBA00022729"/>
    </source>
</evidence>
<comment type="catalytic activity">
    <reaction evidence="17">
        <text>L-threonyl-[protein] + ATP = O-phospho-L-threonyl-[protein] + ADP + H(+)</text>
        <dbReference type="Rhea" id="RHEA:46608"/>
        <dbReference type="Rhea" id="RHEA-COMP:11060"/>
        <dbReference type="Rhea" id="RHEA-COMP:11605"/>
        <dbReference type="ChEBI" id="CHEBI:15378"/>
        <dbReference type="ChEBI" id="CHEBI:30013"/>
        <dbReference type="ChEBI" id="CHEBI:30616"/>
        <dbReference type="ChEBI" id="CHEBI:61977"/>
        <dbReference type="ChEBI" id="CHEBI:456216"/>
        <dbReference type="EC" id="2.7.11.1"/>
    </reaction>
    <physiologicalReaction direction="left-to-right" evidence="17">
        <dbReference type="Rhea" id="RHEA:46609"/>
    </physiologicalReaction>
</comment>
<evidence type="ECO:0000256" key="13">
    <source>
        <dbReference type="ARBA" id="ARBA00022842"/>
    </source>
</evidence>
<evidence type="ECO:0000256" key="19">
    <source>
        <dbReference type="SAM" id="MobiDB-lite"/>
    </source>
</evidence>
<dbReference type="PROSITE" id="PS00108">
    <property type="entry name" value="PROTEIN_KINASE_ST"/>
    <property type="match status" value="1"/>
</dbReference>
<dbReference type="InterPro" id="IPR038357">
    <property type="entry name" value="KEN_sf"/>
</dbReference>
<dbReference type="Pfam" id="PF06479">
    <property type="entry name" value="Ribonuc_2-5A"/>
    <property type="match status" value="1"/>
</dbReference>
<feature type="signal peptide" evidence="20">
    <location>
        <begin position="1"/>
        <end position="25"/>
    </location>
</feature>
<dbReference type="EMBL" id="JAEPRA010000007">
    <property type="protein sequence ID" value="KAG2183025.1"/>
    <property type="molecule type" value="Genomic_DNA"/>
</dbReference>
<dbReference type="Gene3D" id="1.20.1440.180">
    <property type="entry name" value="KEN domain"/>
    <property type="match status" value="1"/>
</dbReference>
<dbReference type="SUPFAM" id="SSF50998">
    <property type="entry name" value="Quinoprotein alcohol dehydrogenase-like"/>
    <property type="match status" value="1"/>
</dbReference>
<feature type="region of interest" description="Disordered" evidence="19">
    <location>
        <begin position="474"/>
        <end position="500"/>
    </location>
</feature>
<protein>
    <recommendedName>
        <fullName evidence="3">non-specific serine/threonine protein kinase</fullName>
        <ecNumber evidence="3">2.7.11.1</ecNumber>
    </recommendedName>
</protein>
<feature type="region of interest" description="Disordered" evidence="19">
    <location>
        <begin position="579"/>
        <end position="627"/>
    </location>
</feature>
<evidence type="ECO:0000256" key="2">
    <source>
        <dbReference type="ARBA" id="ARBA00004479"/>
    </source>
</evidence>
<evidence type="ECO:0000313" key="23">
    <source>
        <dbReference type="EMBL" id="KAG2183025.1"/>
    </source>
</evidence>
<proteinExistence type="predicted"/>
<keyword evidence="7" id="KW-0479">Metal-binding</keyword>
<dbReference type="AlphaFoldDB" id="A0A8H7Q006"/>
<name>A0A8H7Q006_9FUNG</name>
<evidence type="ECO:0000256" key="1">
    <source>
        <dbReference type="ARBA" id="ARBA00001946"/>
    </source>
</evidence>
<feature type="compositionally biased region" description="Basic and acidic residues" evidence="19">
    <location>
        <begin position="436"/>
        <end position="446"/>
    </location>
</feature>
<organism evidence="23 24">
    <name type="scientific">Umbelopsis vinacea</name>
    <dbReference type="NCBI Taxonomy" id="44442"/>
    <lineage>
        <taxon>Eukaryota</taxon>
        <taxon>Fungi</taxon>
        <taxon>Fungi incertae sedis</taxon>
        <taxon>Mucoromycota</taxon>
        <taxon>Mucoromycotina</taxon>
        <taxon>Umbelopsidomycetes</taxon>
        <taxon>Umbelopsidales</taxon>
        <taxon>Umbelopsidaceae</taxon>
        <taxon>Umbelopsis</taxon>
    </lineage>
</organism>
<dbReference type="GO" id="GO:0004674">
    <property type="term" value="F:protein serine/threonine kinase activity"/>
    <property type="evidence" value="ECO:0007669"/>
    <property type="project" value="UniProtKB-KW"/>
</dbReference>
<evidence type="ECO:0000256" key="6">
    <source>
        <dbReference type="ARBA" id="ARBA00022692"/>
    </source>
</evidence>
<dbReference type="GO" id="GO:0036498">
    <property type="term" value="P:IRE1-mediated unfolded protein response"/>
    <property type="evidence" value="ECO:0007669"/>
    <property type="project" value="TreeGrafter"/>
</dbReference>
<feature type="compositionally biased region" description="Polar residues" evidence="19">
    <location>
        <begin position="605"/>
        <end position="627"/>
    </location>
</feature>
<evidence type="ECO:0000259" key="22">
    <source>
        <dbReference type="PROSITE" id="PS51392"/>
    </source>
</evidence>
<dbReference type="GO" id="GO:0051082">
    <property type="term" value="F:unfolded protein binding"/>
    <property type="evidence" value="ECO:0007669"/>
    <property type="project" value="TreeGrafter"/>
</dbReference>
<dbReference type="InterPro" id="IPR000719">
    <property type="entry name" value="Prot_kinase_dom"/>
</dbReference>
<feature type="compositionally biased region" description="Basic residues" evidence="19">
    <location>
        <begin position="590"/>
        <end position="602"/>
    </location>
</feature>
<dbReference type="CDD" id="cd13982">
    <property type="entry name" value="STKc_IRE1"/>
    <property type="match status" value="1"/>
</dbReference>
<dbReference type="GO" id="GO:1990604">
    <property type="term" value="C:IRE1-TRAF2-ASK1 complex"/>
    <property type="evidence" value="ECO:0007669"/>
    <property type="project" value="TreeGrafter"/>
</dbReference>
<dbReference type="PROSITE" id="PS51392">
    <property type="entry name" value="KEN"/>
    <property type="match status" value="1"/>
</dbReference>
<evidence type="ECO:0000256" key="3">
    <source>
        <dbReference type="ARBA" id="ARBA00012513"/>
    </source>
</evidence>
<accession>A0A8H7Q006</accession>
<dbReference type="CDD" id="cd10422">
    <property type="entry name" value="RNase_Ire1"/>
    <property type="match status" value="1"/>
</dbReference>
<comment type="cofactor">
    <cofactor evidence="1">
        <name>Mg(2+)</name>
        <dbReference type="ChEBI" id="CHEBI:18420"/>
    </cofactor>
</comment>
<feature type="chain" id="PRO_5034302859" description="non-specific serine/threonine protein kinase" evidence="20">
    <location>
        <begin position="26"/>
        <end position="1122"/>
    </location>
</feature>
<dbReference type="Gene3D" id="1.10.510.10">
    <property type="entry name" value="Transferase(Phosphotransferase) domain 1"/>
    <property type="match status" value="1"/>
</dbReference>
<dbReference type="SUPFAM" id="SSF56112">
    <property type="entry name" value="Protein kinase-like (PK-like)"/>
    <property type="match status" value="1"/>
</dbReference>
<comment type="catalytic activity">
    <reaction evidence="18">
        <text>L-seryl-[protein] + ATP = O-phospho-L-seryl-[protein] + ADP + H(+)</text>
        <dbReference type="Rhea" id="RHEA:17989"/>
        <dbReference type="Rhea" id="RHEA-COMP:9863"/>
        <dbReference type="Rhea" id="RHEA-COMP:11604"/>
        <dbReference type="ChEBI" id="CHEBI:15378"/>
        <dbReference type="ChEBI" id="CHEBI:29999"/>
        <dbReference type="ChEBI" id="CHEBI:30616"/>
        <dbReference type="ChEBI" id="CHEBI:83421"/>
        <dbReference type="ChEBI" id="CHEBI:456216"/>
        <dbReference type="EC" id="2.7.11.1"/>
    </reaction>
    <physiologicalReaction direction="left-to-right" evidence="18">
        <dbReference type="Rhea" id="RHEA:17990"/>
    </physiologicalReaction>
</comment>
<evidence type="ECO:0000256" key="4">
    <source>
        <dbReference type="ARBA" id="ARBA00022527"/>
    </source>
</evidence>
<comment type="subcellular location">
    <subcellularLocation>
        <location evidence="2">Membrane</location>
        <topology evidence="2">Single-pass type I membrane protein</topology>
    </subcellularLocation>
</comment>